<dbReference type="STRING" id="1448320.A0A319CPS0"/>
<evidence type="ECO:0000313" key="3">
    <source>
        <dbReference type="Proteomes" id="UP000247810"/>
    </source>
</evidence>
<feature type="region of interest" description="Disordered" evidence="1">
    <location>
        <begin position="198"/>
        <end position="228"/>
    </location>
</feature>
<keyword evidence="3" id="KW-1185">Reference proteome</keyword>
<evidence type="ECO:0000313" key="2">
    <source>
        <dbReference type="EMBL" id="PYH87366.1"/>
    </source>
</evidence>
<name>A0A319CPS0_9EURO</name>
<sequence length="228" mass="25906">MMDLKRIYDGSISFHSTPGALRHEFGILWGLVSNWAFAYNRGSLEDLPADQKQALLASLDGFCVQGDWDRVIPRLPLGAQMCLGHVAVQAMIFKHIATNLVDQPFWCLDGKIDTADTEGDPDFARRLKYFYERVRIGNPDEAAWWKSHTIALCHMSPQIYGHIRGNHLGEYHRARTRAWMEELANELLGRELFQLVSPPPKTAELQQDHREGGHGSSRPAGQRETKEE</sequence>
<evidence type="ECO:0000256" key="1">
    <source>
        <dbReference type="SAM" id="MobiDB-lite"/>
    </source>
</evidence>
<dbReference type="Proteomes" id="UP000247810">
    <property type="component" value="Unassembled WGS sequence"/>
</dbReference>
<dbReference type="VEuPathDB" id="FungiDB:BO71DRAFT_489626"/>
<gene>
    <name evidence="2" type="ORF">BO71DRAFT_489626</name>
</gene>
<dbReference type="AlphaFoldDB" id="A0A319CPS0"/>
<reference evidence="2 3" key="1">
    <citation type="submission" date="2018-02" db="EMBL/GenBank/DDBJ databases">
        <title>The genomes of Aspergillus section Nigri reveals drivers in fungal speciation.</title>
        <authorList>
            <consortium name="DOE Joint Genome Institute"/>
            <person name="Vesth T.C."/>
            <person name="Nybo J."/>
            <person name="Theobald S."/>
            <person name="Brandl J."/>
            <person name="Frisvad J.C."/>
            <person name="Nielsen K.F."/>
            <person name="Lyhne E.K."/>
            <person name="Kogle M.E."/>
            <person name="Kuo A."/>
            <person name="Riley R."/>
            <person name="Clum A."/>
            <person name="Nolan M."/>
            <person name="Lipzen A."/>
            <person name="Salamov A."/>
            <person name="Henrissat B."/>
            <person name="Wiebenga A."/>
            <person name="De vries R.P."/>
            <person name="Grigoriev I.V."/>
            <person name="Mortensen U.H."/>
            <person name="Andersen M.R."/>
            <person name="Baker S.E."/>
        </authorList>
    </citation>
    <scope>NUCLEOTIDE SEQUENCE [LARGE SCALE GENOMIC DNA]</scope>
    <source>
        <strain evidence="2 3">CBS 707.79</strain>
    </source>
</reference>
<accession>A0A319CPS0</accession>
<organism evidence="2 3">
    <name type="scientific">Aspergillus ellipticus CBS 707.79</name>
    <dbReference type="NCBI Taxonomy" id="1448320"/>
    <lineage>
        <taxon>Eukaryota</taxon>
        <taxon>Fungi</taxon>
        <taxon>Dikarya</taxon>
        <taxon>Ascomycota</taxon>
        <taxon>Pezizomycotina</taxon>
        <taxon>Eurotiomycetes</taxon>
        <taxon>Eurotiomycetidae</taxon>
        <taxon>Eurotiales</taxon>
        <taxon>Aspergillaceae</taxon>
        <taxon>Aspergillus</taxon>
        <taxon>Aspergillus subgen. Circumdati</taxon>
    </lineage>
</organism>
<proteinExistence type="predicted"/>
<protein>
    <submittedName>
        <fullName evidence="2">Uncharacterized protein</fullName>
    </submittedName>
</protein>
<dbReference type="EMBL" id="KZ826276">
    <property type="protein sequence ID" value="PYH87366.1"/>
    <property type="molecule type" value="Genomic_DNA"/>
</dbReference>
<dbReference type="OrthoDB" id="4156714at2759"/>